<protein>
    <submittedName>
        <fullName evidence="1">Acyl-CoA dehydrogenase</fullName>
    </submittedName>
</protein>
<dbReference type="SUPFAM" id="SSF56645">
    <property type="entry name" value="Acyl-CoA dehydrogenase NM domain-like"/>
    <property type="match status" value="1"/>
</dbReference>
<proteinExistence type="predicted"/>
<dbReference type="SUPFAM" id="SSF47203">
    <property type="entry name" value="Acyl-CoA dehydrogenase C-terminal domain-like"/>
    <property type="match status" value="1"/>
</dbReference>
<sequence>MMRDLEMTTSPDDTALHEIARRLDDGAAARDAGTAPIRPALLALREVGLLDDDGTPDPALTARRLMRIGAADLSVGRLWEGHMNALYLAQIHGDAQARAAVQALVADGAILGVWGADGAVPVAPGADGLTLDGSKVFASGLGTVTHAVVTVSSGPQVRLGIVDATDWGRADPAPWQMPGMQATASGHYDLQGTALCCVIWLGDPGVYVTEPHFVGGVWRIAALQVGGALGLLDAAATVLRTRGRLSAPAQMDRLATAVIAAMAASALVTRAALAAVPDAPDAADRAPILSAAARLATEGIALDAIRTVEQSIGLPHFEAGSVTGRKARDLSVYLRQAARDALQTRVGAACFAEGDDLWTYL</sequence>
<dbReference type="InterPro" id="IPR009100">
    <property type="entry name" value="AcylCoA_DH/oxidase_NM_dom_sf"/>
</dbReference>
<reference evidence="1 2" key="1">
    <citation type="submission" date="2016-10" db="EMBL/GenBank/DDBJ databases">
        <authorList>
            <person name="de Groot N.N."/>
        </authorList>
    </citation>
    <scope>NUCLEOTIDE SEQUENCE [LARGE SCALE GENOMIC DNA]</scope>
    <source>
        <strain evidence="1 2">DSM 16213</strain>
    </source>
</reference>
<dbReference type="OrthoDB" id="2986495at2"/>
<keyword evidence="2" id="KW-1185">Reference proteome</keyword>
<evidence type="ECO:0000313" key="2">
    <source>
        <dbReference type="Proteomes" id="UP000199585"/>
    </source>
</evidence>
<dbReference type="InterPro" id="IPR036250">
    <property type="entry name" value="AcylCo_DH-like_C"/>
</dbReference>
<dbReference type="EMBL" id="FOCI01000020">
    <property type="protein sequence ID" value="SEN52886.1"/>
    <property type="molecule type" value="Genomic_DNA"/>
</dbReference>
<name>A0A1H8H9L4_9RHOB</name>
<accession>A0A1H8H9L4</accession>
<dbReference type="Proteomes" id="UP000199585">
    <property type="component" value="Unassembled WGS sequence"/>
</dbReference>
<dbReference type="AlphaFoldDB" id="A0A1H8H9L4"/>
<dbReference type="RefSeq" id="WP_089904535.1">
    <property type="nucleotide sequence ID" value="NZ_FOCI01000020.1"/>
</dbReference>
<dbReference type="GO" id="GO:0016627">
    <property type="term" value="F:oxidoreductase activity, acting on the CH-CH group of donors"/>
    <property type="evidence" value="ECO:0007669"/>
    <property type="project" value="InterPro"/>
</dbReference>
<evidence type="ECO:0000313" key="1">
    <source>
        <dbReference type="EMBL" id="SEN52886.1"/>
    </source>
</evidence>
<organism evidence="1 2">
    <name type="scientific">Loktanella fryxellensis</name>
    <dbReference type="NCBI Taxonomy" id="245187"/>
    <lineage>
        <taxon>Bacteria</taxon>
        <taxon>Pseudomonadati</taxon>
        <taxon>Pseudomonadota</taxon>
        <taxon>Alphaproteobacteria</taxon>
        <taxon>Rhodobacterales</taxon>
        <taxon>Roseobacteraceae</taxon>
        <taxon>Loktanella</taxon>
    </lineage>
</organism>
<gene>
    <name evidence="1" type="ORF">SAMN04488003_12011</name>
</gene>
<dbReference type="STRING" id="245187.SAMN04488003_12011"/>